<dbReference type="RefSeq" id="WP_345137678.1">
    <property type="nucleotide sequence ID" value="NZ_BAABAT010000042.1"/>
</dbReference>
<keyword evidence="1 2" id="KW-0238">DNA-binding</keyword>
<evidence type="ECO:0000313" key="5">
    <source>
        <dbReference type="Proteomes" id="UP001500620"/>
    </source>
</evidence>
<evidence type="ECO:0000259" key="3">
    <source>
        <dbReference type="PROSITE" id="PS50977"/>
    </source>
</evidence>
<dbReference type="PANTHER" id="PTHR30055:SF226">
    <property type="entry name" value="HTH-TYPE TRANSCRIPTIONAL REGULATOR PKSA"/>
    <property type="match status" value="1"/>
</dbReference>
<gene>
    <name evidence="4" type="ORF">GCM10022255_090750</name>
</gene>
<organism evidence="4 5">
    <name type="scientific">Dactylosporangium darangshiense</name>
    <dbReference type="NCBI Taxonomy" id="579108"/>
    <lineage>
        <taxon>Bacteria</taxon>
        <taxon>Bacillati</taxon>
        <taxon>Actinomycetota</taxon>
        <taxon>Actinomycetes</taxon>
        <taxon>Micromonosporales</taxon>
        <taxon>Micromonosporaceae</taxon>
        <taxon>Dactylosporangium</taxon>
    </lineage>
</organism>
<proteinExistence type="predicted"/>
<dbReference type="PRINTS" id="PR00455">
    <property type="entry name" value="HTHTETR"/>
</dbReference>
<dbReference type="InterPro" id="IPR001647">
    <property type="entry name" value="HTH_TetR"/>
</dbReference>
<dbReference type="Gene3D" id="1.10.357.10">
    <property type="entry name" value="Tetracycline Repressor, domain 2"/>
    <property type="match status" value="1"/>
</dbReference>
<evidence type="ECO:0000256" key="1">
    <source>
        <dbReference type="ARBA" id="ARBA00023125"/>
    </source>
</evidence>
<sequence length="190" mass="20099">MPKISAGTVREHRARRLDQLVDAAEAIMAEHGVDGLTAGAVATRAGIARNSIYRYFDSIDELIELVVTREFPAWVSAVSAAVEAERTPQARAVAYVRSNLELAARGSHGRRAALSRGALSAAGRQRVKDLHGDLTAILAEVVNDLDTAQPELLHAVLQALVDAGIGRIDVGGEPRGVIDYACDAATLLVG</sequence>
<reference evidence="5" key="1">
    <citation type="journal article" date="2019" name="Int. J. Syst. Evol. Microbiol.">
        <title>The Global Catalogue of Microorganisms (GCM) 10K type strain sequencing project: providing services to taxonomists for standard genome sequencing and annotation.</title>
        <authorList>
            <consortium name="The Broad Institute Genomics Platform"/>
            <consortium name="The Broad Institute Genome Sequencing Center for Infectious Disease"/>
            <person name="Wu L."/>
            <person name="Ma J."/>
        </authorList>
    </citation>
    <scope>NUCLEOTIDE SEQUENCE [LARGE SCALE GENOMIC DNA]</scope>
    <source>
        <strain evidence="5">JCM 17441</strain>
    </source>
</reference>
<feature type="DNA-binding region" description="H-T-H motif" evidence="2">
    <location>
        <begin position="37"/>
        <end position="56"/>
    </location>
</feature>
<comment type="caution">
    <text evidence="4">The sequence shown here is derived from an EMBL/GenBank/DDBJ whole genome shotgun (WGS) entry which is preliminary data.</text>
</comment>
<dbReference type="EMBL" id="BAABAT010000042">
    <property type="protein sequence ID" value="GAA4260777.1"/>
    <property type="molecule type" value="Genomic_DNA"/>
</dbReference>
<dbReference type="InterPro" id="IPR009057">
    <property type="entry name" value="Homeodomain-like_sf"/>
</dbReference>
<dbReference type="Proteomes" id="UP001500620">
    <property type="component" value="Unassembled WGS sequence"/>
</dbReference>
<feature type="domain" description="HTH tetR-type" evidence="3">
    <location>
        <begin position="14"/>
        <end position="74"/>
    </location>
</feature>
<dbReference type="Pfam" id="PF00440">
    <property type="entry name" value="TetR_N"/>
    <property type="match status" value="1"/>
</dbReference>
<dbReference type="PANTHER" id="PTHR30055">
    <property type="entry name" value="HTH-TYPE TRANSCRIPTIONAL REGULATOR RUTR"/>
    <property type="match status" value="1"/>
</dbReference>
<keyword evidence="5" id="KW-1185">Reference proteome</keyword>
<evidence type="ECO:0000313" key="4">
    <source>
        <dbReference type="EMBL" id="GAA4260777.1"/>
    </source>
</evidence>
<accession>A0ABP8DP21</accession>
<dbReference type="PROSITE" id="PS50977">
    <property type="entry name" value="HTH_TETR_2"/>
    <property type="match status" value="1"/>
</dbReference>
<dbReference type="InterPro" id="IPR050109">
    <property type="entry name" value="HTH-type_TetR-like_transc_reg"/>
</dbReference>
<name>A0ABP8DP21_9ACTN</name>
<dbReference type="SUPFAM" id="SSF46689">
    <property type="entry name" value="Homeodomain-like"/>
    <property type="match status" value="1"/>
</dbReference>
<evidence type="ECO:0000256" key="2">
    <source>
        <dbReference type="PROSITE-ProRule" id="PRU00335"/>
    </source>
</evidence>
<protein>
    <submittedName>
        <fullName evidence="4">TetR/AcrR family transcriptional regulator</fullName>
    </submittedName>
</protein>